<dbReference type="EMBL" id="JAHYIQ010000007">
    <property type="protein sequence ID" value="KAK1130499.1"/>
    <property type="molecule type" value="Genomic_DNA"/>
</dbReference>
<evidence type="ECO:0000313" key="2">
    <source>
        <dbReference type="EMBL" id="KAK1130499.1"/>
    </source>
</evidence>
<dbReference type="AlphaFoldDB" id="A0AA40G4E6"/>
<comment type="caution">
    <text evidence="2">The sequence shown here is derived from an EMBL/GenBank/DDBJ whole genome shotgun (WGS) entry which is preliminary data.</text>
</comment>
<sequence>MPVNRIEPAGYNGNVNAARQGTPFRISRNTQNPEGGNGGGRGTREQEGLPRGKNRRNNDEDVVQFVGGRRGSDRQEDKRGE</sequence>
<name>A0AA40G4E6_9HYME</name>
<evidence type="ECO:0000256" key="1">
    <source>
        <dbReference type="SAM" id="MobiDB-lite"/>
    </source>
</evidence>
<feature type="region of interest" description="Disordered" evidence="1">
    <location>
        <begin position="1"/>
        <end position="81"/>
    </location>
</feature>
<dbReference type="Proteomes" id="UP001177670">
    <property type="component" value="Unassembled WGS sequence"/>
</dbReference>
<evidence type="ECO:0000313" key="3">
    <source>
        <dbReference type="Proteomes" id="UP001177670"/>
    </source>
</evidence>
<reference evidence="2" key="1">
    <citation type="submission" date="2021-10" db="EMBL/GenBank/DDBJ databases">
        <title>Melipona bicolor Genome sequencing and assembly.</title>
        <authorList>
            <person name="Araujo N.S."/>
            <person name="Arias M.C."/>
        </authorList>
    </citation>
    <scope>NUCLEOTIDE SEQUENCE</scope>
    <source>
        <strain evidence="2">USP_2M_L1-L4_2017</strain>
        <tissue evidence="2">Whole body</tissue>
    </source>
</reference>
<keyword evidence="3" id="KW-1185">Reference proteome</keyword>
<proteinExistence type="predicted"/>
<feature type="compositionally biased region" description="Basic and acidic residues" evidence="1">
    <location>
        <begin position="70"/>
        <end position="81"/>
    </location>
</feature>
<organism evidence="2 3">
    <name type="scientific">Melipona bicolor</name>
    <dbReference type="NCBI Taxonomy" id="60889"/>
    <lineage>
        <taxon>Eukaryota</taxon>
        <taxon>Metazoa</taxon>
        <taxon>Ecdysozoa</taxon>
        <taxon>Arthropoda</taxon>
        <taxon>Hexapoda</taxon>
        <taxon>Insecta</taxon>
        <taxon>Pterygota</taxon>
        <taxon>Neoptera</taxon>
        <taxon>Endopterygota</taxon>
        <taxon>Hymenoptera</taxon>
        <taxon>Apocrita</taxon>
        <taxon>Aculeata</taxon>
        <taxon>Apoidea</taxon>
        <taxon>Anthophila</taxon>
        <taxon>Apidae</taxon>
        <taxon>Melipona</taxon>
    </lineage>
</organism>
<protein>
    <submittedName>
        <fullName evidence="2">Uncharacterized protein</fullName>
    </submittedName>
</protein>
<gene>
    <name evidence="2" type="ORF">K0M31_018631</name>
</gene>
<accession>A0AA40G4E6</accession>